<organism evidence="1 2">
    <name type="scientific">Pontibacter populi</name>
    <dbReference type="NCBI Taxonomy" id="890055"/>
    <lineage>
        <taxon>Bacteria</taxon>
        <taxon>Pseudomonadati</taxon>
        <taxon>Bacteroidota</taxon>
        <taxon>Cytophagia</taxon>
        <taxon>Cytophagales</taxon>
        <taxon>Hymenobacteraceae</taxon>
        <taxon>Pontibacter</taxon>
    </lineage>
</organism>
<evidence type="ECO:0000313" key="1">
    <source>
        <dbReference type="EMBL" id="MER2999071.1"/>
    </source>
</evidence>
<name>A0ABV1RXD2_9BACT</name>
<evidence type="ECO:0000313" key="2">
    <source>
        <dbReference type="Proteomes" id="UP001476807"/>
    </source>
</evidence>
<dbReference type="InterPro" id="IPR003615">
    <property type="entry name" value="HNH_nuc"/>
</dbReference>
<proteinExistence type="predicted"/>
<keyword evidence="2" id="KW-1185">Reference proteome</keyword>
<dbReference type="EMBL" id="JBEOKT010000018">
    <property type="protein sequence ID" value="MER2999071.1"/>
    <property type="molecule type" value="Genomic_DNA"/>
</dbReference>
<reference evidence="1 2" key="1">
    <citation type="submission" date="2024-06" db="EMBL/GenBank/DDBJ databases">
        <title>Pontibacter populi HYL7-15.</title>
        <authorList>
            <person name="Kim M.K."/>
        </authorList>
    </citation>
    <scope>NUCLEOTIDE SEQUENCE [LARGE SCALE GENOMIC DNA]</scope>
    <source>
        <strain evidence="1 2">HYL7-15</strain>
    </source>
</reference>
<gene>
    <name evidence="1" type="ORF">ABS362_16080</name>
</gene>
<comment type="caution">
    <text evidence="1">The sequence shown here is derived from an EMBL/GenBank/DDBJ whole genome shotgun (WGS) entry which is preliminary data.</text>
</comment>
<dbReference type="CDD" id="cd00085">
    <property type="entry name" value="HNHc"/>
    <property type="match status" value="1"/>
</dbReference>
<sequence>MEKRVNSIVFRQLTYADFRHINKRGGEEAGGGGQSYIDFPTADIPLSDWFKFLGPNTGNGAGGRPQWDFTIQSFGLDLPKDLRIYQRRSASVSVAAQKIHSKRANRVPSWHPNNGFPDDYDPSTQNLVVYIVKTTDGEFWAGWFLQDQIPTTWIGNKSLSRMFIEEAGYIKLSQKAFIETTESQWPFYFNARTVSNEIPNEEDVETELVLEDTSPKLQELIDSDTQPAVKERVLKIRQRNNAIVKNLKQLYRGMCQITGDKLTFKKRNGELYSEVHHLIPLGENGSDSYANAIVVSPLIHRMLHYAEVSGLDLSKIADSKLKIQINGQDYEITWHPEHTRTVEDSLSE</sequence>
<evidence type="ECO:0008006" key="3">
    <source>
        <dbReference type="Google" id="ProtNLM"/>
    </source>
</evidence>
<protein>
    <recommendedName>
        <fullName evidence="3">HNH nuclease domain-containing protein</fullName>
    </recommendedName>
</protein>
<dbReference type="Proteomes" id="UP001476807">
    <property type="component" value="Unassembled WGS sequence"/>
</dbReference>
<accession>A0ABV1RXD2</accession>
<dbReference type="RefSeq" id="WP_350413646.1">
    <property type="nucleotide sequence ID" value="NZ_JBEOKT010000018.1"/>
</dbReference>